<dbReference type="OrthoDB" id="1113138at2"/>
<feature type="domain" description="BACON" evidence="1">
    <location>
        <begin position="194"/>
        <end position="266"/>
    </location>
</feature>
<dbReference type="Gene3D" id="2.130.10.10">
    <property type="entry name" value="YVTN repeat-like/Quinoprotein amine dehydrogenase"/>
    <property type="match status" value="1"/>
</dbReference>
<dbReference type="InterPro" id="IPR015943">
    <property type="entry name" value="WD40/YVTN_repeat-like_dom_sf"/>
</dbReference>
<protein>
    <recommendedName>
        <fullName evidence="1">BACON domain-containing protein</fullName>
    </recommendedName>
</protein>
<sequence length="606" mass="67268">MCEGAGETEFRIERKPDWLILDAFSGKFSKDTAIIHGQAHAQADFSEAGVYIDQMLVSANGKKYAVPVYYITEGEPAVQVAGSLRISYDNGSNQLEIANFGDGVLLWDIVSMPDWLSVDIDRFNPMSLLLGQGGITNIPFKLNVERAVESGWNGLNGSIWLVTNDPNNQQVEVAVSADLGTPQLQIYSYYLPIEFGTTETSKLLNINNNGNGILAWHLEELPDWLSVSAMSGVCPAYSGIEISFICDRTQLEPGLNSATIYLKSNDSNNPSYPISVTARAVGNNVNIQALEGHITDASFDKGSNTLYYVTGQPNKLVAYDVNAREILYEVPLSKAPTCLALSEDYSKALVGHGGRISVVDMTSHSVTKTIEVSGILADIEWAAYNWCAYTESGDFDVQHTSVYWVNLSNGYAMEGSRVYEDCLIKKVPGQNYIIGSETEVSSGVYVYDIMDRSEKADIFESFDDFWFVGNYIISSKGRVYRLSDAISKDGYVTDGLSSIASLAFSGDSYYYTIPWMDYCRSSHSVFALKYQNYQSISPEIYQFEDNDFTLTQTYSYDNLYQPDAQAAPYEVQAHYLFSNSLGTELSVLRKGSDNNFWSIEFVPIQE</sequence>
<evidence type="ECO:0000313" key="2">
    <source>
        <dbReference type="EMBL" id="GAO30361.1"/>
    </source>
</evidence>
<name>A0A0E9LZ19_9BACT</name>
<dbReference type="SUPFAM" id="SSF50969">
    <property type="entry name" value="YVTN repeat-like/Quinoprotein amine dehydrogenase"/>
    <property type="match status" value="1"/>
</dbReference>
<evidence type="ECO:0000313" key="3">
    <source>
        <dbReference type="Proteomes" id="UP000032900"/>
    </source>
</evidence>
<gene>
    <name evidence="2" type="ORF">JCM15548_12626</name>
</gene>
<dbReference type="InterPro" id="IPR024361">
    <property type="entry name" value="BACON"/>
</dbReference>
<accession>A0A0E9LZ19</accession>
<reference evidence="2 3" key="1">
    <citation type="journal article" date="2015" name="Microbes Environ.">
        <title>Distribution and evolution of nitrogen fixation genes in the phylum bacteroidetes.</title>
        <authorList>
            <person name="Inoue J."/>
            <person name="Oshima K."/>
            <person name="Suda W."/>
            <person name="Sakamoto M."/>
            <person name="Iino T."/>
            <person name="Noda S."/>
            <person name="Hongoh Y."/>
            <person name="Hattori M."/>
            <person name="Ohkuma M."/>
        </authorList>
    </citation>
    <scope>NUCLEOTIDE SEQUENCE [LARGE SCALE GENOMIC DNA]</scope>
    <source>
        <strain evidence="2">JCM 15548</strain>
    </source>
</reference>
<proteinExistence type="predicted"/>
<evidence type="ECO:0000259" key="1">
    <source>
        <dbReference type="Pfam" id="PF19190"/>
    </source>
</evidence>
<organism evidence="2 3">
    <name type="scientific">Geofilum rubicundum JCM 15548</name>
    <dbReference type="NCBI Taxonomy" id="1236989"/>
    <lineage>
        <taxon>Bacteria</taxon>
        <taxon>Pseudomonadati</taxon>
        <taxon>Bacteroidota</taxon>
        <taxon>Bacteroidia</taxon>
        <taxon>Marinilabiliales</taxon>
        <taxon>Marinilabiliaceae</taxon>
        <taxon>Geofilum</taxon>
    </lineage>
</organism>
<dbReference type="EMBL" id="BAZW01000022">
    <property type="protein sequence ID" value="GAO30361.1"/>
    <property type="molecule type" value="Genomic_DNA"/>
</dbReference>
<dbReference type="Proteomes" id="UP000032900">
    <property type="component" value="Unassembled WGS sequence"/>
</dbReference>
<keyword evidence="3" id="KW-1185">Reference proteome</keyword>
<dbReference type="AlphaFoldDB" id="A0A0E9LZ19"/>
<dbReference type="Pfam" id="PF19190">
    <property type="entry name" value="BACON_2"/>
    <property type="match status" value="1"/>
</dbReference>
<dbReference type="STRING" id="1236989.JCM15548_12626"/>
<comment type="caution">
    <text evidence="2">The sequence shown here is derived from an EMBL/GenBank/DDBJ whole genome shotgun (WGS) entry which is preliminary data.</text>
</comment>
<dbReference type="InterPro" id="IPR011044">
    <property type="entry name" value="Quino_amine_DH_bsu"/>
</dbReference>
<dbReference type="RefSeq" id="WP_062125286.1">
    <property type="nucleotide sequence ID" value="NZ_BAZW01000022.1"/>
</dbReference>